<keyword evidence="4" id="KW-0479">Metal-binding</keyword>
<protein>
    <submittedName>
        <fullName evidence="8">Amidohydrolase family protein</fullName>
    </submittedName>
</protein>
<dbReference type="PANTHER" id="PTHR43668">
    <property type="entry name" value="ALLANTOINASE"/>
    <property type="match status" value="1"/>
</dbReference>
<dbReference type="PROSITE" id="PS00483">
    <property type="entry name" value="DIHYDROOROTASE_2"/>
    <property type="match status" value="1"/>
</dbReference>
<evidence type="ECO:0000256" key="6">
    <source>
        <dbReference type="ARBA" id="ARBA00022975"/>
    </source>
</evidence>
<comment type="function">
    <text evidence="2">Catalyzes the reversible cyclization of carbamoyl aspartate to dihydroorotate.</text>
</comment>
<dbReference type="InterPro" id="IPR011059">
    <property type="entry name" value="Metal-dep_hydrolase_composite"/>
</dbReference>
<dbReference type="Gene3D" id="3.20.20.140">
    <property type="entry name" value="Metal-dependent hydrolases"/>
    <property type="match status" value="1"/>
</dbReference>
<comment type="caution">
    <text evidence="8">The sequence shown here is derived from an EMBL/GenBank/DDBJ whole genome shotgun (WGS) entry which is preliminary data.</text>
</comment>
<name>A0A8J6NJ22_9CHLR</name>
<feature type="domain" description="Dihydroorotase catalytic" evidence="7">
    <location>
        <begin position="4"/>
        <end position="71"/>
    </location>
</feature>
<keyword evidence="6" id="KW-0665">Pyrimidine biosynthesis</keyword>
<evidence type="ECO:0000256" key="4">
    <source>
        <dbReference type="ARBA" id="ARBA00022723"/>
    </source>
</evidence>
<proteinExistence type="inferred from homology"/>
<comment type="cofactor">
    <cofactor evidence="1">
        <name>Zn(2+)</name>
        <dbReference type="ChEBI" id="CHEBI:29105"/>
    </cofactor>
</comment>
<evidence type="ECO:0000313" key="8">
    <source>
        <dbReference type="EMBL" id="MBC8336546.1"/>
    </source>
</evidence>
<dbReference type="InterPro" id="IPR032466">
    <property type="entry name" value="Metal_Hydrolase"/>
</dbReference>
<gene>
    <name evidence="8" type="ORF">H8E29_14890</name>
</gene>
<dbReference type="SUPFAM" id="SSF51338">
    <property type="entry name" value="Composite domain of metallo-dependent hydrolases"/>
    <property type="match status" value="1"/>
</dbReference>
<organism evidence="8 9">
    <name type="scientific">Candidatus Desulfolinea nitratireducens</name>
    <dbReference type="NCBI Taxonomy" id="2841698"/>
    <lineage>
        <taxon>Bacteria</taxon>
        <taxon>Bacillati</taxon>
        <taxon>Chloroflexota</taxon>
        <taxon>Anaerolineae</taxon>
        <taxon>Anaerolineales</taxon>
        <taxon>Anaerolineales incertae sedis</taxon>
        <taxon>Candidatus Desulfolinea</taxon>
    </lineage>
</organism>
<keyword evidence="5" id="KW-0378">Hydrolase</keyword>
<dbReference type="FunFam" id="3.20.20.140:FF:000036">
    <property type="entry name" value="Carbamoyl-phosphate synthase large chain"/>
    <property type="match status" value="1"/>
</dbReference>
<dbReference type="PROSITE" id="PS00482">
    <property type="entry name" value="DIHYDROOROTASE_1"/>
    <property type="match status" value="1"/>
</dbReference>
<dbReference type="InterPro" id="IPR050138">
    <property type="entry name" value="DHOase/Allantoinase_Hydrolase"/>
</dbReference>
<dbReference type="GO" id="GO:0046872">
    <property type="term" value="F:metal ion binding"/>
    <property type="evidence" value="ECO:0007669"/>
    <property type="project" value="UniProtKB-KW"/>
</dbReference>
<comment type="similarity">
    <text evidence="3">Belongs to the metallo-dependent hydrolases superfamily. DHOase family. Class I DHOase subfamily.</text>
</comment>
<evidence type="ECO:0000256" key="1">
    <source>
        <dbReference type="ARBA" id="ARBA00001947"/>
    </source>
</evidence>
<sequence length="367" mass="40112">MIKLPGLIDPHVHVREPGATHKEDWDTATQAALAGGFTTILAMPNTTPPIFDEKTLDLGLASAKEKARCDYAQFLGAGPDNASLAAELAPRAAGLKMYLDSTFGELRLDDMSLWMAHFASFPKNLPIVLHSESRTMAAGILFAAIYDRPVHIAHISLKEEVLLIKAAKEKGIKVTCEVAPHHLLLTAPSSVPPASGGETLIPPPFTGGARGGRLEVRPRLATQADVDALWANLDVIDCIATDHAPHTLEEKDSENPPPGFPGLETALPLLLTAVDEGRLRIDDLIEKMHTNPKRIFNLPDQPETWIEVDEDARYEIRSAEQFTKCGWTPFEGWQVKGRVTRVLLRGKEVVKDGKILAKKGFGSNIRE</sequence>
<dbReference type="GO" id="GO:0005737">
    <property type="term" value="C:cytoplasm"/>
    <property type="evidence" value="ECO:0007669"/>
    <property type="project" value="TreeGrafter"/>
</dbReference>
<evidence type="ECO:0000313" key="9">
    <source>
        <dbReference type="Proteomes" id="UP000614469"/>
    </source>
</evidence>
<dbReference type="GO" id="GO:0004038">
    <property type="term" value="F:allantoinase activity"/>
    <property type="evidence" value="ECO:0007669"/>
    <property type="project" value="TreeGrafter"/>
</dbReference>
<evidence type="ECO:0000259" key="7">
    <source>
        <dbReference type="Pfam" id="PF12890"/>
    </source>
</evidence>
<dbReference type="Pfam" id="PF12890">
    <property type="entry name" value="DHOase"/>
    <property type="match status" value="1"/>
</dbReference>
<evidence type="ECO:0000256" key="2">
    <source>
        <dbReference type="ARBA" id="ARBA00002368"/>
    </source>
</evidence>
<dbReference type="AlphaFoldDB" id="A0A8J6NJ22"/>
<dbReference type="Proteomes" id="UP000614469">
    <property type="component" value="Unassembled WGS sequence"/>
</dbReference>
<dbReference type="PANTHER" id="PTHR43668:SF2">
    <property type="entry name" value="ALLANTOINASE"/>
    <property type="match status" value="1"/>
</dbReference>
<dbReference type="InterPro" id="IPR002195">
    <property type="entry name" value="Dihydroorotase_CS"/>
</dbReference>
<dbReference type="InterPro" id="IPR024403">
    <property type="entry name" value="DHOase_cat"/>
</dbReference>
<evidence type="ECO:0000256" key="5">
    <source>
        <dbReference type="ARBA" id="ARBA00022801"/>
    </source>
</evidence>
<evidence type="ECO:0000256" key="3">
    <source>
        <dbReference type="ARBA" id="ARBA00010286"/>
    </source>
</evidence>
<dbReference type="GO" id="GO:0006145">
    <property type="term" value="P:purine nucleobase catabolic process"/>
    <property type="evidence" value="ECO:0007669"/>
    <property type="project" value="TreeGrafter"/>
</dbReference>
<reference evidence="8 9" key="1">
    <citation type="submission" date="2020-08" db="EMBL/GenBank/DDBJ databases">
        <title>Bridging the membrane lipid divide: bacteria of the FCB group superphylum have the potential to synthesize archaeal ether lipids.</title>
        <authorList>
            <person name="Villanueva L."/>
            <person name="Von Meijenfeldt F.A.B."/>
            <person name="Westbye A.B."/>
            <person name="Yadav S."/>
            <person name="Hopmans E.C."/>
            <person name="Dutilh B.E."/>
            <person name="Sinninghe Damste J.S."/>
        </authorList>
    </citation>
    <scope>NUCLEOTIDE SEQUENCE [LARGE SCALE GENOMIC DNA]</scope>
    <source>
        <strain evidence="8">NIOZ-UU36</strain>
    </source>
</reference>
<dbReference type="SUPFAM" id="SSF51556">
    <property type="entry name" value="Metallo-dependent hydrolases"/>
    <property type="match status" value="1"/>
</dbReference>
<dbReference type="EMBL" id="JACNJN010000170">
    <property type="protein sequence ID" value="MBC8336546.1"/>
    <property type="molecule type" value="Genomic_DNA"/>
</dbReference>
<accession>A0A8J6NJ22</accession>